<dbReference type="EMBL" id="JAGGJC010000001">
    <property type="protein sequence ID" value="MDN7129152.1"/>
    <property type="molecule type" value="Genomic_DNA"/>
</dbReference>
<keyword evidence="4" id="KW-1185">Reference proteome</keyword>
<feature type="signal peptide" evidence="1">
    <location>
        <begin position="1"/>
        <end position="36"/>
    </location>
</feature>
<feature type="chain" id="PRO_5043801570" evidence="1">
    <location>
        <begin position="37"/>
        <end position="143"/>
    </location>
</feature>
<proteinExistence type="predicted"/>
<gene>
    <name evidence="2" type="ORF">J6I90_06655</name>
    <name evidence="3" type="ORF">J6I92_04650</name>
</gene>
<dbReference type="RefSeq" id="WP_301719717.1">
    <property type="nucleotide sequence ID" value="NZ_JAGGJB010000003.1"/>
</dbReference>
<evidence type="ECO:0000256" key="1">
    <source>
        <dbReference type="SAM" id="SignalP"/>
    </source>
</evidence>
<keyword evidence="1" id="KW-0732">Signal</keyword>
<protein>
    <submittedName>
        <fullName evidence="2">Uncharacterized protein</fullName>
    </submittedName>
</protein>
<evidence type="ECO:0000313" key="4">
    <source>
        <dbReference type="Proteomes" id="UP001169491"/>
    </source>
</evidence>
<dbReference type="Proteomes" id="UP001169491">
    <property type="component" value="Unassembled WGS sequence"/>
</dbReference>
<evidence type="ECO:0000313" key="5">
    <source>
        <dbReference type="Proteomes" id="UP001169492"/>
    </source>
</evidence>
<evidence type="ECO:0000313" key="3">
    <source>
        <dbReference type="EMBL" id="MDN7129152.1"/>
    </source>
</evidence>
<sequence length="143" mass="15875">MRHSTFIDSVLLVLKSLRNKALVVIPLVAMPLAAQAHDFSTSFLNLEPAANASKLQWQWRFTEHDLEVLLGTSEPTAALPALPQWLTLGSSCKLEPVAEFEQGVFAGERTITFRGTAPCAYSPDLQVTAHLIHHRLPDHKILR</sequence>
<dbReference type="EMBL" id="JAGGJB010000003">
    <property type="protein sequence ID" value="MDN7124557.1"/>
    <property type="molecule type" value="Genomic_DNA"/>
</dbReference>
<reference evidence="4 5" key="1">
    <citation type="submission" date="2021-03" db="EMBL/GenBank/DDBJ databases">
        <title>Pseudidiomarina terrestris, a new bacterium isolated from saline soil.</title>
        <authorList>
            <person name="Galisteo C."/>
            <person name="De La Haba R."/>
            <person name="Sanchez-Porro C."/>
            <person name="Ventosa A."/>
        </authorList>
    </citation>
    <scope>NUCLEOTIDE SEQUENCE [LARGE SCALE GENOMIC DNA]</scope>
    <source>
        <strain evidence="2 5">1APP75-32.1</strain>
        <strain evidence="4">1APR75-15</strain>
        <strain evidence="3">1ASR75-15</strain>
    </source>
</reference>
<comment type="caution">
    <text evidence="2">The sequence shown here is derived from an EMBL/GenBank/DDBJ whole genome shotgun (WGS) entry which is preliminary data.</text>
</comment>
<evidence type="ECO:0000313" key="2">
    <source>
        <dbReference type="EMBL" id="MDN7124557.1"/>
    </source>
</evidence>
<dbReference type="AlphaFoldDB" id="A0AAW7QYN3"/>
<name>A0AAW7QYN3_9GAMM</name>
<dbReference type="Proteomes" id="UP001169492">
    <property type="component" value="Unassembled WGS sequence"/>
</dbReference>
<organism evidence="2 5">
    <name type="scientific">Pseudidiomarina terrestris</name>
    <dbReference type="NCBI Taxonomy" id="2820060"/>
    <lineage>
        <taxon>Bacteria</taxon>
        <taxon>Pseudomonadati</taxon>
        <taxon>Pseudomonadota</taxon>
        <taxon>Gammaproteobacteria</taxon>
        <taxon>Alteromonadales</taxon>
        <taxon>Idiomarinaceae</taxon>
        <taxon>Pseudidiomarina</taxon>
    </lineage>
</organism>
<accession>A0AAW7QYN3</accession>